<protein>
    <submittedName>
        <fullName evidence="2">Uncharacterized protein</fullName>
    </submittedName>
</protein>
<dbReference type="Proteomes" id="UP000034050">
    <property type="component" value="Unassembled WGS sequence"/>
</dbReference>
<evidence type="ECO:0000313" key="3">
    <source>
        <dbReference type="Proteomes" id="UP000034050"/>
    </source>
</evidence>
<comment type="caution">
    <text evidence="2">The sequence shown here is derived from an EMBL/GenBank/DDBJ whole genome shotgun (WGS) entry which is preliminary data.</text>
</comment>
<sequence>MNMLVRPVFIIISEKSYKKNSALYDGVSTYIKPHLTENLLKPPDVVQSELNQLLSPHGLRTGGPYGKPKLVDSPSEKGYQYRLDNRTN</sequence>
<organism evidence="2 3">
    <name type="scientific">Candidatus Gottesmanbacteria bacterium GW2011_GWB1_43_11</name>
    <dbReference type="NCBI Taxonomy" id="1618446"/>
    <lineage>
        <taxon>Bacteria</taxon>
        <taxon>Candidatus Gottesmaniibacteriota</taxon>
    </lineage>
</organism>
<accession>A0A0G1CLQ3</accession>
<name>A0A0G1CLQ3_9BACT</name>
<evidence type="ECO:0000256" key="1">
    <source>
        <dbReference type="SAM" id="MobiDB-lite"/>
    </source>
</evidence>
<dbReference type="STRING" id="1618446.UV61_C0008G0128"/>
<reference evidence="2 3" key="1">
    <citation type="journal article" date="2015" name="Nature">
        <title>rRNA introns, odd ribosomes, and small enigmatic genomes across a large radiation of phyla.</title>
        <authorList>
            <person name="Brown C.T."/>
            <person name="Hug L.A."/>
            <person name="Thomas B.C."/>
            <person name="Sharon I."/>
            <person name="Castelle C.J."/>
            <person name="Singh A."/>
            <person name="Wilkins M.J."/>
            <person name="Williams K.H."/>
            <person name="Banfield J.F."/>
        </authorList>
    </citation>
    <scope>NUCLEOTIDE SEQUENCE [LARGE SCALE GENOMIC DNA]</scope>
</reference>
<gene>
    <name evidence="2" type="ORF">UV61_C0008G0128</name>
</gene>
<dbReference type="AlphaFoldDB" id="A0A0G1CLQ3"/>
<dbReference type="EMBL" id="LCFD01000008">
    <property type="protein sequence ID" value="KKS86675.1"/>
    <property type="molecule type" value="Genomic_DNA"/>
</dbReference>
<proteinExistence type="predicted"/>
<feature type="region of interest" description="Disordered" evidence="1">
    <location>
        <begin position="56"/>
        <end position="88"/>
    </location>
</feature>
<evidence type="ECO:0000313" key="2">
    <source>
        <dbReference type="EMBL" id="KKS86675.1"/>
    </source>
</evidence>